<name>A0ABP1AB93_9BRYO</name>
<organism evidence="1 2">
    <name type="scientific">Sphagnum jensenii</name>
    <dbReference type="NCBI Taxonomy" id="128206"/>
    <lineage>
        <taxon>Eukaryota</taxon>
        <taxon>Viridiplantae</taxon>
        <taxon>Streptophyta</taxon>
        <taxon>Embryophyta</taxon>
        <taxon>Bryophyta</taxon>
        <taxon>Sphagnophytina</taxon>
        <taxon>Sphagnopsida</taxon>
        <taxon>Sphagnales</taxon>
        <taxon>Sphagnaceae</taxon>
        <taxon>Sphagnum</taxon>
    </lineage>
</organism>
<accession>A0ABP1AB93</accession>
<dbReference type="EMBL" id="OZ023711">
    <property type="protein sequence ID" value="CAK9859791.1"/>
    <property type="molecule type" value="Genomic_DNA"/>
</dbReference>
<protein>
    <submittedName>
        <fullName evidence="1">Uncharacterized protein</fullName>
    </submittedName>
</protein>
<dbReference type="Proteomes" id="UP001497522">
    <property type="component" value="Chromosome 10"/>
</dbReference>
<reference evidence="1" key="1">
    <citation type="submission" date="2024-03" db="EMBL/GenBank/DDBJ databases">
        <authorList>
            <consortium name="ELIXIR-Norway"/>
            <consortium name="Elixir Norway"/>
        </authorList>
    </citation>
    <scope>NUCLEOTIDE SEQUENCE</scope>
</reference>
<keyword evidence="2" id="KW-1185">Reference proteome</keyword>
<sequence>MVWFRFTPQVSSSSSPRCSGVRLLRNACRRARKQRKTQRLEIVRAAGGGDTISFVSRSFFGLATAKKLMRAVQK</sequence>
<gene>
    <name evidence="1" type="ORF">CSSPJE1EN2_LOCUS2786</name>
</gene>
<evidence type="ECO:0000313" key="2">
    <source>
        <dbReference type="Proteomes" id="UP001497522"/>
    </source>
</evidence>
<proteinExistence type="predicted"/>
<evidence type="ECO:0000313" key="1">
    <source>
        <dbReference type="EMBL" id="CAK9859791.1"/>
    </source>
</evidence>